<keyword evidence="1" id="KW-0175">Coiled coil</keyword>
<evidence type="ECO:0000256" key="2">
    <source>
        <dbReference type="SAM" id="MobiDB-lite"/>
    </source>
</evidence>
<name>A2E4W8_TRIV3</name>
<keyword evidence="4" id="KW-1185">Reference proteome</keyword>
<evidence type="ECO:0000313" key="3">
    <source>
        <dbReference type="EMBL" id="EAY12307.1"/>
    </source>
</evidence>
<dbReference type="Proteomes" id="UP000001542">
    <property type="component" value="Unassembled WGS sequence"/>
</dbReference>
<feature type="coiled-coil region" evidence="1">
    <location>
        <begin position="121"/>
        <end position="148"/>
    </location>
</feature>
<feature type="region of interest" description="Disordered" evidence="2">
    <location>
        <begin position="1"/>
        <end position="20"/>
    </location>
</feature>
<gene>
    <name evidence="3" type="ORF">TVAG_161130</name>
</gene>
<dbReference type="VEuPathDB" id="TrichDB:TVAG_161130"/>
<reference evidence="3" key="1">
    <citation type="submission" date="2006-10" db="EMBL/GenBank/DDBJ databases">
        <authorList>
            <person name="Amadeo P."/>
            <person name="Zhao Q."/>
            <person name="Wortman J."/>
            <person name="Fraser-Liggett C."/>
            <person name="Carlton J."/>
        </authorList>
    </citation>
    <scope>NUCLEOTIDE SEQUENCE</scope>
    <source>
        <strain evidence="3">G3</strain>
    </source>
</reference>
<dbReference type="VEuPathDB" id="TrichDB:TVAGG3_0228140"/>
<dbReference type="RefSeq" id="XP_001324530.1">
    <property type="nucleotide sequence ID" value="XM_001324495.1"/>
</dbReference>
<evidence type="ECO:0000313" key="4">
    <source>
        <dbReference type="Proteomes" id="UP000001542"/>
    </source>
</evidence>
<dbReference type="EMBL" id="DS113304">
    <property type="protein sequence ID" value="EAY12307.1"/>
    <property type="molecule type" value="Genomic_DNA"/>
</dbReference>
<dbReference type="InParanoid" id="A2E4W8"/>
<accession>A2E4W8</accession>
<dbReference type="SMR" id="A2E4W8"/>
<proteinExistence type="predicted"/>
<reference evidence="3" key="2">
    <citation type="journal article" date="2007" name="Science">
        <title>Draft genome sequence of the sexually transmitted pathogen Trichomonas vaginalis.</title>
        <authorList>
            <person name="Carlton J.M."/>
            <person name="Hirt R.P."/>
            <person name="Silva J.C."/>
            <person name="Delcher A.L."/>
            <person name="Schatz M."/>
            <person name="Zhao Q."/>
            <person name="Wortman J.R."/>
            <person name="Bidwell S.L."/>
            <person name="Alsmark U.C.M."/>
            <person name="Besteiro S."/>
            <person name="Sicheritz-Ponten T."/>
            <person name="Noel C.J."/>
            <person name="Dacks J.B."/>
            <person name="Foster P.G."/>
            <person name="Simillion C."/>
            <person name="Van de Peer Y."/>
            <person name="Miranda-Saavedra D."/>
            <person name="Barton G.J."/>
            <person name="Westrop G.D."/>
            <person name="Mueller S."/>
            <person name="Dessi D."/>
            <person name="Fiori P.L."/>
            <person name="Ren Q."/>
            <person name="Paulsen I."/>
            <person name="Zhang H."/>
            <person name="Bastida-Corcuera F.D."/>
            <person name="Simoes-Barbosa A."/>
            <person name="Brown M.T."/>
            <person name="Hayes R.D."/>
            <person name="Mukherjee M."/>
            <person name="Okumura C.Y."/>
            <person name="Schneider R."/>
            <person name="Smith A.J."/>
            <person name="Vanacova S."/>
            <person name="Villalvazo M."/>
            <person name="Haas B.J."/>
            <person name="Pertea M."/>
            <person name="Feldblyum T.V."/>
            <person name="Utterback T.R."/>
            <person name="Shu C.L."/>
            <person name="Osoegawa K."/>
            <person name="de Jong P.J."/>
            <person name="Hrdy I."/>
            <person name="Horvathova L."/>
            <person name="Zubacova Z."/>
            <person name="Dolezal P."/>
            <person name="Malik S.B."/>
            <person name="Logsdon J.M. Jr."/>
            <person name="Henze K."/>
            <person name="Gupta A."/>
            <person name="Wang C.C."/>
            <person name="Dunne R.L."/>
            <person name="Upcroft J.A."/>
            <person name="Upcroft P."/>
            <person name="White O."/>
            <person name="Salzberg S.L."/>
            <person name="Tang P."/>
            <person name="Chiu C.-H."/>
            <person name="Lee Y.-S."/>
            <person name="Embley T.M."/>
            <person name="Coombs G.H."/>
            <person name="Mottram J.C."/>
            <person name="Tachezy J."/>
            <person name="Fraser-Liggett C.M."/>
            <person name="Johnson P.J."/>
        </authorList>
    </citation>
    <scope>NUCLEOTIDE SEQUENCE [LARGE SCALE GENOMIC DNA]</scope>
    <source>
        <strain evidence="3">G3</strain>
    </source>
</reference>
<dbReference type="AlphaFoldDB" id="A2E4W8"/>
<organism evidence="3 4">
    <name type="scientific">Trichomonas vaginalis (strain ATCC PRA-98 / G3)</name>
    <dbReference type="NCBI Taxonomy" id="412133"/>
    <lineage>
        <taxon>Eukaryota</taxon>
        <taxon>Metamonada</taxon>
        <taxon>Parabasalia</taxon>
        <taxon>Trichomonadida</taxon>
        <taxon>Trichomonadidae</taxon>
        <taxon>Trichomonas</taxon>
    </lineage>
</organism>
<protein>
    <submittedName>
        <fullName evidence="3">Uncharacterized protein</fullName>
    </submittedName>
</protein>
<sequence length="150" mass="17430">MSVKRQVSVNEELDSLQSRDDTQFYNKVSTVLDRIIDKVRDTEERLTAAEQSKIDQTISSGSKSNKSTTSSKKKAENPFKMPEIPPLDNQIDEKQIKITPKRKLIKKPVKEPTMEEVLDALFLLQREISDIRENQKEMEDQIKQIQRLIE</sequence>
<dbReference type="KEGG" id="tva:4770269"/>
<feature type="compositionally biased region" description="Low complexity" evidence="2">
    <location>
        <begin position="59"/>
        <end position="70"/>
    </location>
</feature>
<feature type="region of interest" description="Disordered" evidence="2">
    <location>
        <begin position="44"/>
        <end position="95"/>
    </location>
</feature>
<evidence type="ECO:0000256" key="1">
    <source>
        <dbReference type="SAM" id="Coils"/>
    </source>
</evidence>